<feature type="non-terminal residue" evidence="3">
    <location>
        <position position="165"/>
    </location>
</feature>
<comment type="caution">
    <text evidence="3">The sequence shown here is derived from an EMBL/GenBank/DDBJ whole genome shotgun (WGS) entry which is preliminary data.</text>
</comment>
<name>A0ABN7XQF0_GIGMA</name>
<gene>
    <name evidence="3" type="ORF">GMARGA_LOCUS46113</name>
</gene>
<proteinExistence type="predicted"/>
<dbReference type="SUPFAM" id="SSF56219">
    <property type="entry name" value="DNase I-like"/>
    <property type="match status" value="1"/>
</dbReference>
<evidence type="ECO:0000256" key="2">
    <source>
        <dbReference type="ARBA" id="ARBA00022801"/>
    </source>
</evidence>
<evidence type="ECO:0000256" key="1">
    <source>
        <dbReference type="ARBA" id="ARBA00022722"/>
    </source>
</evidence>
<organism evidence="3 4">
    <name type="scientific">Gigaspora margarita</name>
    <dbReference type="NCBI Taxonomy" id="4874"/>
    <lineage>
        <taxon>Eukaryota</taxon>
        <taxon>Fungi</taxon>
        <taxon>Fungi incertae sedis</taxon>
        <taxon>Mucoromycota</taxon>
        <taxon>Glomeromycotina</taxon>
        <taxon>Glomeromycetes</taxon>
        <taxon>Diversisporales</taxon>
        <taxon>Gigasporaceae</taxon>
        <taxon>Gigaspora</taxon>
    </lineage>
</organism>
<dbReference type="InterPro" id="IPR036691">
    <property type="entry name" value="Endo/exonu/phosph_ase_sf"/>
</dbReference>
<dbReference type="Proteomes" id="UP000789901">
    <property type="component" value="Unassembled WGS sequence"/>
</dbReference>
<keyword evidence="2" id="KW-0378">Hydrolase</keyword>
<accession>A0ABN7XQF0</accession>
<feature type="non-terminal residue" evidence="3">
    <location>
        <position position="1"/>
    </location>
</feature>
<evidence type="ECO:0000313" key="3">
    <source>
        <dbReference type="EMBL" id="CAG8857292.1"/>
    </source>
</evidence>
<dbReference type="PANTHER" id="PTHR11371">
    <property type="entry name" value="DEOXYRIBONUCLEASE"/>
    <property type="match status" value="1"/>
</dbReference>
<keyword evidence="4" id="KW-1185">Reference proteome</keyword>
<dbReference type="PANTHER" id="PTHR11371:SF29">
    <property type="entry name" value="DEOXYRIBONUCLEASE-1-LIKE 2"/>
    <property type="match status" value="1"/>
</dbReference>
<dbReference type="Gene3D" id="3.60.10.10">
    <property type="entry name" value="Endonuclease/exonuclease/phosphatase"/>
    <property type="match status" value="1"/>
</dbReference>
<reference evidence="3 4" key="1">
    <citation type="submission" date="2021-06" db="EMBL/GenBank/DDBJ databases">
        <authorList>
            <person name="Kallberg Y."/>
            <person name="Tangrot J."/>
            <person name="Rosling A."/>
        </authorList>
    </citation>
    <scope>NUCLEOTIDE SEQUENCE [LARGE SCALE GENOMIC DNA]</scope>
    <source>
        <strain evidence="3 4">120-4 pot B 10/14</strain>
    </source>
</reference>
<protein>
    <submittedName>
        <fullName evidence="3">28942_t:CDS:1</fullName>
    </submittedName>
</protein>
<dbReference type="PRINTS" id="PR00130">
    <property type="entry name" value="DNASEI"/>
</dbReference>
<dbReference type="InterPro" id="IPR016202">
    <property type="entry name" value="DNase_I"/>
</dbReference>
<sequence>IVIEDILFKKLPLPSNVYKFKDGISLVGAFNIRAFGHKKLENKNAMRIIVDILRKYDIVFCQEVHFDRIMVEKLVNMVSKSFEPYSYVISCPIGPISKHSYKENYLYLYRSNEWKLLDNYIVENNKFIREPYVVRFQYRKKPHIKITLIGCHTKPENAYREIKAL</sequence>
<dbReference type="EMBL" id="CAJVQB010169126">
    <property type="protein sequence ID" value="CAG8857292.1"/>
    <property type="molecule type" value="Genomic_DNA"/>
</dbReference>
<dbReference type="SMART" id="SM00476">
    <property type="entry name" value="DNaseIc"/>
    <property type="match status" value="1"/>
</dbReference>
<keyword evidence="1" id="KW-0540">Nuclease</keyword>
<evidence type="ECO:0000313" key="4">
    <source>
        <dbReference type="Proteomes" id="UP000789901"/>
    </source>
</evidence>